<organism evidence="1 2">
    <name type="scientific">Streptococcus mitis</name>
    <dbReference type="NCBI Taxonomy" id="28037"/>
    <lineage>
        <taxon>Bacteria</taxon>
        <taxon>Bacillati</taxon>
        <taxon>Bacillota</taxon>
        <taxon>Bacilli</taxon>
        <taxon>Lactobacillales</taxon>
        <taxon>Streptococcaceae</taxon>
        <taxon>Streptococcus</taxon>
        <taxon>Streptococcus mitis group</taxon>
    </lineage>
</organism>
<gene>
    <name evidence="1" type="ORF">B7696_00350</name>
</gene>
<protein>
    <submittedName>
        <fullName evidence="1">Uncharacterized protein</fullName>
    </submittedName>
</protein>
<dbReference type="EMBL" id="NCVJ01000015">
    <property type="protein sequence ID" value="ORP00952.1"/>
    <property type="molecule type" value="Genomic_DNA"/>
</dbReference>
<comment type="caution">
    <text evidence="1">The sequence shown here is derived from an EMBL/GenBank/DDBJ whole genome shotgun (WGS) entry which is preliminary data.</text>
</comment>
<name>A0A1X1KNX8_STRMT</name>
<evidence type="ECO:0000313" key="2">
    <source>
        <dbReference type="Proteomes" id="UP000193234"/>
    </source>
</evidence>
<proteinExistence type="predicted"/>
<reference evidence="1 2" key="1">
    <citation type="journal article" date="2016" name="Eur. J. Clin. Microbiol. Infect. Dis.">
        <title>Whole genome sequencing as a tool for phylogenetic analysis of clinical strains of Mitis group streptococci.</title>
        <authorList>
            <person name="Rasmussen L.H."/>
            <person name="Dargis R."/>
            <person name="Hojholt K."/>
            <person name="Christensen J.J."/>
            <person name="Skovgaard O."/>
            <person name="Justesen U.S."/>
            <person name="Rosenvinge F.S."/>
            <person name="Moser C."/>
            <person name="Lukjancenko O."/>
            <person name="Rasmussen S."/>
            <person name="Nielsen X.C."/>
        </authorList>
    </citation>
    <scope>NUCLEOTIDE SEQUENCE [LARGE SCALE GENOMIC DNA]</scope>
    <source>
        <strain evidence="1 2">RH_12363_08</strain>
    </source>
</reference>
<dbReference type="AlphaFoldDB" id="A0A1X1KNX8"/>
<sequence length="64" mass="7499">MTPKQAKENLLIWFQSLMSQGYTIHDIKSMRLSDFDLMVQALETKNIKEEEETTLDKAFPFLFG</sequence>
<dbReference type="Proteomes" id="UP000193234">
    <property type="component" value="Unassembled WGS sequence"/>
</dbReference>
<accession>A0A1X1KNX8</accession>
<evidence type="ECO:0000313" key="1">
    <source>
        <dbReference type="EMBL" id="ORP00952.1"/>
    </source>
</evidence>
<dbReference type="RefSeq" id="WP_084861521.1">
    <property type="nucleotide sequence ID" value="NZ_NCVJ01000015.1"/>
</dbReference>